<proteinExistence type="predicted"/>
<dbReference type="InterPro" id="IPR003709">
    <property type="entry name" value="VanY-like_core_dom"/>
</dbReference>
<organism evidence="2 3">
    <name type="scientific">Alcaligenes xylosoxydans xylosoxydans</name>
    <name type="common">Achromobacter xylosoxidans</name>
    <dbReference type="NCBI Taxonomy" id="85698"/>
    <lineage>
        <taxon>Bacteria</taxon>
        <taxon>Pseudomonadati</taxon>
        <taxon>Pseudomonadota</taxon>
        <taxon>Betaproteobacteria</taxon>
        <taxon>Burkholderiales</taxon>
        <taxon>Alcaligenaceae</taxon>
        <taxon>Achromobacter</taxon>
    </lineage>
</organism>
<protein>
    <recommendedName>
        <fullName evidence="1">D-alanyl-D-alanine carboxypeptidase-like core domain-containing protein</fullName>
    </recommendedName>
</protein>
<dbReference type="RefSeq" id="WP_118934255.1">
    <property type="nucleotide sequence ID" value="NZ_CP061008.1"/>
</dbReference>
<evidence type="ECO:0000259" key="1">
    <source>
        <dbReference type="Pfam" id="PF02557"/>
    </source>
</evidence>
<evidence type="ECO:0000313" key="2">
    <source>
        <dbReference type="EMBL" id="RPJ88549.1"/>
    </source>
</evidence>
<dbReference type="GO" id="GO:0008233">
    <property type="term" value="F:peptidase activity"/>
    <property type="evidence" value="ECO:0007669"/>
    <property type="project" value="InterPro"/>
</dbReference>
<dbReference type="AlphaFoldDB" id="A0A424W5J6"/>
<dbReference type="EMBL" id="QVXO01000061">
    <property type="protein sequence ID" value="RPJ88549.1"/>
    <property type="molecule type" value="Genomic_DNA"/>
</dbReference>
<feature type="domain" description="D-alanyl-D-alanine carboxypeptidase-like core" evidence="1">
    <location>
        <begin position="133"/>
        <end position="236"/>
    </location>
</feature>
<evidence type="ECO:0000313" key="3">
    <source>
        <dbReference type="Proteomes" id="UP000285324"/>
    </source>
</evidence>
<dbReference type="GO" id="GO:0006508">
    <property type="term" value="P:proteolysis"/>
    <property type="evidence" value="ECO:0007669"/>
    <property type="project" value="InterPro"/>
</dbReference>
<dbReference type="InterPro" id="IPR009045">
    <property type="entry name" value="Zn_M74/Hedgehog-like"/>
</dbReference>
<reference evidence="2 3" key="1">
    <citation type="submission" date="2018-08" db="EMBL/GenBank/DDBJ databases">
        <title>Achromobacter xylosoxidans Genome sequencing and assembly.</title>
        <authorList>
            <person name="Wang R."/>
            <person name="Rensing C."/>
            <person name="Li Y."/>
        </authorList>
    </citation>
    <scope>NUCLEOTIDE SEQUENCE [LARGE SCALE GENOMIC DNA]</scope>
    <source>
        <strain evidence="2 3">GD003A</strain>
    </source>
</reference>
<dbReference type="CDD" id="cd14814">
    <property type="entry name" value="Peptidase_M15"/>
    <property type="match status" value="1"/>
</dbReference>
<dbReference type="PANTHER" id="PTHR34385">
    <property type="entry name" value="D-ALANYL-D-ALANINE CARBOXYPEPTIDASE"/>
    <property type="match status" value="1"/>
</dbReference>
<comment type="caution">
    <text evidence="2">The sequence shown here is derived from an EMBL/GenBank/DDBJ whole genome shotgun (WGS) entry which is preliminary data.</text>
</comment>
<name>A0A424W5J6_ALCXX</name>
<accession>A0A424W5J6</accession>
<dbReference type="Pfam" id="PF02557">
    <property type="entry name" value="VanY"/>
    <property type="match status" value="1"/>
</dbReference>
<dbReference type="Gene3D" id="3.30.1380.10">
    <property type="match status" value="1"/>
</dbReference>
<dbReference type="Proteomes" id="UP000285324">
    <property type="component" value="Unassembled WGS sequence"/>
</dbReference>
<dbReference type="PANTHER" id="PTHR34385:SF1">
    <property type="entry name" value="PEPTIDOGLYCAN L-ALANYL-D-GLUTAMATE ENDOPEPTIDASE CWLK"/>
    <property type="match status" value="1"/>
</dbReference>
<sequence length="257" mass="28310">MLERSYLSNRYTVSDPDARLRREDNLMAFETANGEIQKIPQGIVIRVDAIQRLQTGAKKVALFAHAVRENGEPLGWTSTKNFEGSFINETLDLLKPGAGSGKFGPNAAWSRGAYIGQIDLVEIVDSTTEIERLSIATVTPYLEMVGKAKSSGVNLTINSGFRSYPEQKMLWDGYVKRLPGFNLAAKPGNSNHQNGIAIDIAVAGADGNEVYEWLKQNAPRFGFVRTVSGEPWHWEHDPTRAQQAVQNGTYKIPSVTG</sequence>
<gene>
    <name evidence="2" type="ORF">DY367_27190</name>
</gene>
<dbReference type="SUPFAM" id="SSF55166">
    <property type="entry name" value="Hedgehog/DD-peptidase"/>
    <property type="match status" value="1"/>
</dbReference>
<dbReference type="OrthoDB" id="8479979at2"/>
<dbReference type="InterPro" id="IPR052179">
    <property type="entry name" value="DD-CPase-like"/>
</dbReference>